<dbReference type="SUPFAM" id="SSF50630">
    <property type="entry name" value="Acid proteases"/>
    <property type="match status" value="1"/>
</dbReference>
<keyword evidence="4" id="KW-0378">Hydrolase</keyword>
<evidence type="ECO:0000256" key="4">
    <source>
        <dbReference type="RuleBase" id="RU000454"/>
    </source>
</evidence>
<accession>A0AAD7I5R4</accession>
<evidence type="ECO:0000313" key="6">
    <source>
        <dbReference type="EMBL" id="KAJ7735627.1"/>
    </source>
</evidence>
<feature type="domain" description="Peptidase A1" evidence="5">
    <location>
        <begin position="72"/>
        <end position="376"/>
    </location>
</feature>
<evidence type="ECO:0000256" key="2">
    <source>
        <dbReference type="ARBA" id="ARBA00022750"/>
    </source>
</evidence>
<dbReference type="PROSITE" id="PS51767">
    <property type="entry name" value="PEPTIDASE_A1"/>
    <property type="match status" value="1"/>
</dbReference>
<dbReference type="InterPro" id="IPR001461">
    <property type="entry name" value="Aspartic_peptidase_A1"/>
</dbReference>
<dbReference type="AlphaFoldDB" id="A0AAD7I5R4"/>
<gene>
    <name evidence="6" type="ORF">DFH07DRAFT_987217</name>
</gene>
<dbReference type="PANTHER" id="PTHR47966:SF51">
    <property type="entry name" value="BETA-SITE APP-CLEAVING ENZYME, ISOFORM A-RELATED"/>
    <property type="match status" value="1"/>
</dbReference>
<dbReference type="CDD" id="cd05471">
    <property type="entry name" value="pepsin_like"/>
    <property type="match status" value="1"/>
</dbReference>
<dbReference type="EMBL" id="JARJLG010000153">
    <property type="protein sequence ID" value="KAJ7735627.1"/>
    <property type="molecule type" value="Genomic_DNA"/>
</dbReference>
<sequence>MDEATATHGRTMDDSIQHARPWNPAASVKKVNTITNSTNIVARDLARLNNYFKKSAISERQSAPVINEVFSYIAETTVGTQTFDLIVDTGSSNTWVGADTKFVAGSTAKSTGDFVSVSYGSGEFSGTEYTDTVSVDGTGVTGQSIGVAKSSSGFSDVDGIIGFGPEDLTEYTVSGVSEVPTFLQNLVSQGVISENILGVSFAPLTGSDDEDTNGELTFGGVDDTKFTGDITYTTRTGDYWGVSVTKFEFGSTSLGTTTASGIVDTGTTLLYIPTATYDKFLTASKGKPDSSSGLVKFTTKPTADFTFVVGGTTYTLTPADYLVPTAQYANWGISGSGFYSIINDGGSEAPNTILGQTFLENFYAVFDTTNNRVGLAVAA</sequence>
<dbReference type="Pfam" id="PF00026">
    <property type="entry name" value="Asp"/>
    <property type="match status" value="1"/>
</dbReference>
<name>A0AAD7I5R4_9AGAR</name>
<organism evidence="6 7">
    <name type="scientific">Mycena maculata</name>
    <dbReference type="NCBI Taxonomy" id="230809"/>
    <lineage>
        <taxon>Eukaryota</taxon>
        <taxon>Fungi</taxon>
        <taxon>Dikarya</taxon>
        <taxon>Basidiomycota</taxon>
        <taxon>Agaricomycotina</taxon>
        <taxon>Agaricomycetes</taxon>
        <taxon>Agaricomycetidae</taxon>
        <taxon>Agaricales</taxon>
        <taxon>Marasmiineae</taxon>
        <taxon>Mycenaceae</taxon>
        <taxon>Mycena</taxon>
    </lineage>
</organism>
<dbReference type="PRINTS" id="PR00792">
    <property type="entry name" value="PEPSIN"/>
</dbReference>
<reference evidence="6" key="1">
    <citation type="submission" date="2023-03" db="EMBL/GenBank/DDBJ databases">
        <title>Massive genome expansion in bonnet fungi (Mycena s.s.) driven by repeated elements and novel gene families across ecological guilds.</title>
        <authorList>
            <consortium name="Lawrence Berkeley National Laboratory"/>
            <person name="Harder C.B."/>
            <person name="Miyauchi S."/>
            <person name="Viragh M."/>
            <person name="Kuo A."/>
            <person name="Thoen E."/>
            <person name="Andreopoulos B."/>
            <person name="Lu D."/>
            <person name="Skrede I."/>
            <person name="Drula E."/>
            <person name="Henrissat B."/>
            <person name="Morin E."/>
            <person name="Kohler A."/>
            <person name="Barry K."/>
            <person name="LaButti K."/>
            <person name="Morin E."/>
            <person name="Salamov A."/>
            <person name="Lipzen A."/>
            <person name="Mereny Z."/>
            <person name="Hegedus B."/>
            <person name="Baldrian P."/>
            <person name="Stursova M."/>
            <person name="Weitz H."/>
            <person name="Taylor A."/>
            <person name="Grigoriev I.V."/>
            <person name="Nagy L.G."/>
            <person name="Martin F."/>
            <person name="Kauserud H."/>
        </authorList>
    </citation>
    <scope>NUCLEOTIDE SEQUENCE</scope>
    <source>
        <strain evidence="6">CBHHK188m</strain>
    </source>
</reference>
<keyword evidence="4" id="KW-0645">Protease</keyword>
<protein>
    <submittedName>
        <fullName evidence="6">Aspartic peptidase domain-containing protein</fullName>
    </submittedName>
</protein>
<keyword evidence="7" id="KW-1185">Reference proteome</keyword>
<evidence type="ECO:0000259" key="5">
    <source>
        <dbReference type="PROSITE" id="PS51767"/>
    </source>
</evidence>
<dbReference type="InterPro" id="IPR001969">
    <property type="entry name" value="Aspartic_peptidase_AS"/>
</dbReference>
<dbReference type="Gene3D" id="2.40.70.10">
    <property type="entry name" value="Acid Proteases"/>
    <property type="match status" value="2"/>
</dbReference>
<proteinExistence type="inferred from homology"/>
<dbReference type="InterPro" id="IPR021109">
    <property type="entry name" value="Peptidase_aspartic_dom_sf"/>
</dbReference>
<evidence type="ECO:0000256" key="1">
    <source>
        <dbReference type="ARBA" id="ARBA00007447"/>
    </source>
</evidence>
<dbReference type="PROSITE" id="PS00141">
    <property type="entry name" value="ASP_PROTEASE"/>
    <property type="match status" value="2"/>
</dbReference>
<evidence type="ECO:0000256" key="3">
    <source>
        <dbReference type="PIRSR" id="PIRSR601461-1"/>
    </source>
</evidence>
<dbReference type="InterPro" id="IPR033121">
    <property type="entry name" value="PEPTIDASE_A1"/>
</dbReference>
<evidence type="ECO:0000313" key="7">
    <source>
        <dbReference type="Proteomes" id="UP001215280"/>
    </source>
</evidence>
<dbReference type="InterPro" id="IPR034164">
    <property type="entry name" value="Pepsin-like_dom"/>
</dbReference>
<feature type="active site" evidence="3">
    <location>
        <position position="88"/>
    </location>
</feature>
<comment type="similarity">
    <text evidence="1 4">Belongs to the peptidase A1 family.</text>
</comment>
<comment type="caution">
    <text evidence="6">The sequence shown here is derived from an EMBL/GenBank/DDBJ whole genome shotgun (WGS) entry which is preliminary data.</text>
</comment>
<dbReference type="PANTHER" id="PTHR47966">
    <property type="entry name" value="BETA-SITE APP-CLEAVING ENZYME, ISOFORM A-RELATED"/>
    <property type="match status" value="1"/>
</dbReference>
<dbReference type="Proteomes" id="UP001215280">
    <property type="component" value="Unassembled WGS sequence"/>
</dbReference>
<keyword evidence="2 4" id="KW-0064">Aspartyl protease</keyword>
<dbReference type="GO" id="GO:0006508">
    <property type="term" value="P:proteolysis"/>
    <property type="evidence" value="ECO:0007669"/>
    <property type="project" value="UniProtKB-KW"/>
</dbReference>
<feature type="active site" evidence="3">
    <location>
        <position position="264"/>
    </location>
</feature>
<dbReference type="GO" id="GO:0004190">
    <property type="term" value="F:aspartic-type endopeptidase activity"/>
    <property type="evidence" value="ECO:0007669"/>
    <property type="project" value="UniProtKB-KW"/>
</dbReference>